<dbReference type="OrthoDB" id="5243686at2759"/>
<reference evidence="2" key="1">
    <citation type="journal article" date="2020" name="Stud. Mycol.">
        <title>101 Dothideomycetes genomes: a test case for predicting lifestyles and emergence of pathogens.</title>
        <authorList>
            <person name="Haridas S."/>
            <person name="Albert R."/>
            <person name="Binder M."/>
            <person name="Bloem J."/>
            <person name="Labutti K."/>
            <person name="Salamov A."/>
            <person name="Andreopoulos B."/>
            <person name="Baker S."/>
            <person name="Barry K."/>
            <person name="Bills G."/>
            <person name="Bluhm B."/>
            <person name="Cannon C."/>
            <person name="Castanera R."/>
            <person name="Culley D."/>
            <person name="Daum C."/>
            <person name="Ezra D."/>
            <person name="Gonzalez J."/>
            <person name="Henrissat B."/>
            <person name="Kuo A."/>
            <person name="Liang C."/>
            <person name="Lipzen A."/>
            <person name="Lutzoni F."/>
            <person name="Magnuson J."/>
            <person name="Mondo S."/>
            <person name="Nolan M."/>
            <person name="Ohm R."/>
            <person name="Pangilinan J."/>
            <person name="Park H.-J."/>
            <person name="Ramirez L."/>
            <person name="Alfaro M."/>
            <person name="Sun H."/>
            <person name="Tritt A."/>
            <person name="Yoshinaga Y."/>
            <person name="Zwiers L.-H."/>
            <person name="Turgeon B."/>
            <person name="Goodwin S."/>
            <person name="Spatafora J."/>
            <person name="Crous P."/>
            <person name="Grigoriev I."/>
        </authorList>
    </citation>
    <scope>NUCLEOTIDE SEQUENCE</scope>
    <source>
        <strain evidence="2">CBS 121739</strain>
    </source>
</reference>
<dbReference type="GeneID" id="54480210"/>
<dbReference type="Proteomes" id="UP000799437">
    <property type="component" value="Unassembled WGS sequence"/>
</dbReference>
<dbReference type="AlphaFoldDB" id="A0A6A6VVX2"/>
<dbReference type="RefSeq" id="XP_033597183.1">
    <property type="nucleotide sequence ID" value="XM_033739156.1"/>
</dbReference>
<feature type="region of interest" description="Disordered" evidence="1">
    <location>
        <begin position="17"/>
        <end position="39"/>
    </location>
</feature>
<name>A0A6A6VVX2_9PEZI</name>
<evidence type="ECO:0000313" key="3">
    <source>
        <dbReference type="Proteomes" id="UP000799437"/>
    </source>
</evidence>
<evidence type="ECO:0000313" key="2">
    <source>
        <dbReference type="EMBL" id="KAF2754732.1"/>
    </source>
</evidence>
<evidence type="ECO:0000256" key="1">
    <source>
        <dbReference type="SAM" id="MobiDB-lite"/>
    </source>
</evidence>
<feature type="compositionally biased region" description="Basic and acidic residues" evidence="1">
    <location>
        <begin position="17"/>
        <end position="26"/>
    </location>
</feature>
<dbReference type="EMBL" id="ML996579">
    <property type="protein sequence ID" value="KAF2754732.1"/>
    <property type="molecule type" value="Genomic_DNA"/>
</dbReference>
<organism evidence="2 3">
    <name type="scientific">Pseudovirgaria hyperparasitica</name>
    <dbReference type="NCBI Taxonomy" id="470096"/>
    <lineage>
        <taxon>Eukaryota</taxon>
        <taxon>Fungi</taxon>
        <taxon>Dikarya</taxon>
        <taxon>Ascomycota</taxon>
        <taxon>Pezizomycotina</taxon>
        <taxon>Dothideomycetes</taxon>
        <taxon>Dothideomycetes incertae sedis</taxon>
        <taxon>Acrospermales</taxon>
        <taxon>Acrospermaceae</taxon>
        <taxon>Pseudovirgaria</taxon>
    </lineage>
</organism>
<keyword evidence="3" id="KW-1185">Reference proteome</keyword>
<gene>
    <name evidence="2" type="ORF">EJ05DRAFT_131743</name>
</gene>
<protein>
    <submittedName>
        <fullName evidence="2">Uncharacterized protein</fullName>
    </submittedName>
</protein>
<sequence length="256" mass="29163">MAPSYYFWIRGMREAPDHRPNTDSRGHWTPPRPSGGNISSGEDSLVFYCDGVSLKTDGLPRDAMEYKTFSIYYHSGYFWIVNYDAIDHQVGDGLDSYWGTPIRTMSIARHDGPETSWQIMTFEHDETTCASTATYGSAHNRLRGRRLHQRWVEKLLPAGHLPRDYDVLPPDYYGGMNGDLPLILGLLAFSVHANQVNWYFAHHFERGYFNTTHEVSEGCRYNGRGMVVKVWTSPTKTSTARQLDAYGDGEYGLIFG</sequence>
<proteinExistence type="predicted"/>
<accession>A0A6A6VVX2</accession>